<keyword evidence="2" id="KW-0812">Transmembrane</keyword>
<keyword evidence="5" id="KW-1185">Reference proteome</keyword>
<sequence>MGNRAARLSRRLLRLRQLRAAEWRDHLTTIAINAVLLGAVIYGLVALHGDRAADRGSDAAEQTAPATIDPIGPSTTASPSADAGVEFLQQDYQPGRCYSWQQHVDSTSTQDVPCAGVHYFEAVGDTRIRPDHPSDGAYPTPEEWDAVTDKHCLPMIEKYLGGPLDPAGRFSAGLIRPQKPGWEIGQRTITCGITAGMTEFDPPAFRPFEGSARGADQSMTHTAGSCFRRAGDDGLVEAPCELPHHAQSVGAVSAPETPDGAAPSDTWLNEKLGPRCGDLAAPYLEIGRFDGALVEPQWNLIAPESWRAGSRRTTCFIGFADEAGSPMTVTGVMTTPVV</sequence>
<accession>A0A1S1Q231</accession>
<dbReference type="Pfam" id="PF13845">
    <property type="entry name" value="Septum_form"/>
    <property type="match status" value="1"/>
</dbReference>
<reference evidence="5" key="1">
    <citation type="submission" date="2016-07" db="EMBL/GenBank/DDBJ databases">
        <title>Frankia sp. NRRL B-16219 Genome sequencing.</title>
        <authorList>
            <person name="Ghodhbane-Gtari F."/>
            <person name="Swanson E."/>
            <person name="Gueddou A."/>
            <person name="Louati M."/>
            <person name="Nouioui I."/>
            <person name="Hezbri K."/>
            <person name="Abebe-Akele F."/>
            <person name="Simpson S."/>
            <person name="Morris K."/>
            <person name="Thomas K."/>
            <person name="Gtari M."/>
            <person name="Tisa L.S."/>
        </authorList>
    </citation>
    <scope>NUCLEOTIDE SEQUENCE [LARGE SCALE GENOMIC DNA]</scope>
    <source>
        <strain evidence="5">NRRL B-16219</strain>
    </source>
</reference>
<dbReference type="EMBL" id="MAXA01000219">
    <property type="protein sequence ID" value="OHV27639.1"/>
    <property type="molecule type" value="Genomic_DNA"/>
</dbReference>
<evidence type="ECO:0000313" key="4">
    <source>
        <dbReference type="EMBL" id="OHV27639.1"/>
    </source>
</evidence>
<dbReference type="InterPro" id="IPR026004">
    <property type="entry name" value="Septum_form"/>
</dbReference>
<keyword evidence="2" id="KW-1133">Transmembrane helix</keyword>
<comment type="caution">
    <text evidence="4">The sequence shown here is derived from an EMBL/GenBank/DDBJ whole genome shotgun (WGS) entry which is preliminary data.</text>
</comment>
<protein>
    <recommendedName>
        <fullName evidence="3">Septum formation-related domain-containing protein</fullName>
    </recommendedName>
</protein>
<keyword evidence="2" id="KW-0472">Membrane</keyword>
<dbReference type="AlphaFoldDB" id="A0A1S1Q231"/>
<feature type="domain" description="Septum formation-related" evidence="3">
    <location>
        <begin position="95"/>
        <end position="315"/>
    </location>
</feature>
<feature type="transmembrane region" description="Helical" evidence="2">
    <location>
        <begin position="26"/>
        <end position="47"/>
    </location>
</feature>
<feature type="region of interest" description="Disordered" evidence="1">
    <location>
        <begin position="56"/>
        <end position="80"/>
    </location>
</feature>
<gene>
    <name evidence="4" type="ORF">BBK14_19810</name>
</gene>
<proteinExistence type="predicted"/>
<evidence type="ECO:0000259" key="3">
    <source>
        <dbReference type="Pfam" id="PF13845"/>
    </source>
</evidence>
<dbReference type="Proteomes" id="UP000179769">
    <property type="component" value="Unassembled WGS sequence"/>
</dbReference>
<organism evidence="4 5">
    <name type="scientific">Parafrankia soli</name>
    <dbReference type="NCBI Taxonomy" id="2599596"/>
    <lineage>
        <taxon>Bacteria</taxon>
        <taxon>Bacillati</taxon>
        <taxon>Actinomycetota</taxon>
        <taxon>Actinomycetes</taxon>
        <taxon>Frankiales</taxon>
        <taxon>Frankiaceae</taxon>
        <taxon>Parafrankia</taxon>
    </lineage>
</organism>
<name>A0A1S1Q231_9ACTN</name>
<evidence type="ECO:0000256" key="1">
    <source>
        <dbReference type="SAM" id="MobiDB-lite"/>
    </source>
</evidence>
<evidence type="ECO:0000313" key="5">
    <source>
        <dbReference type="Proteomes" id="UP000179769"/>
    </source>
</evidence>
<evidence type="ECO:0000256" key="2">
    <source>
        <dbReference type="SAM" id="Phobius"/>
    </source>
</evidence>